<evidence type="ECO:0000313" key="1">
    <source>
        <dbReference type="EMBL" id="KAF9940712.1"/>
    </source>
</evidence>
<keyword evidence="2" id="KW-1185">Reference proteome</keyword>
<dbReference type="Proteomes" id="UP000749646">
    <property type="component" value="Unassembled WGS sequence"/>
</dbReference>
<accession>A0A9P6LT51</accession>
<sequence length="122" mass="13933">MVDDTMDAELYRKILQEDLQASLNEWGMRPGRAKEWYEISKFCQTNPFWLTYSHIQFLFPPYNAISFSCSHRPPPSESHRLLAVCHRNTAMALEVRCLINGKSSSEAFSVDADASTTIGRNS</sequence>
<reference evidence="1" key="1">
    <citation type="journal article" date="2020" name="Fungal Divers.">
        <title>Resolving the Mortierellaceae phylogeny through synthesis of multi-gene phylogenetics and phylogenomics.</title>
        <authorList>
            <person name="Vandepol N."/>
            <person name="Liber J."/>
            <person name="Desiro A."/>
            <person name="Na H."/>
            <person name="Kennedy M."/>
            <person name="Barry K."/>
            <person name="Grigoriev I.V."/>
            <person name="Miller A.N."/>
            <person name="O'Donnell K."/>
            <person name="Stajich J.E."/>
            <person name="Bonito G."/>
        </authorList>
    </citation>
    <scope>NUCLEOTIDE SEQUENCE</scope>
    <source>
        <strain evidence="1">MES-2147</strain>
    </source>
</reference>
<evidence type="ECO:0000313" key="2">
    <source>
        <dbReference type="Proteomes" id="UP000749646"/>
    </source>
</evidence>
<protein>
    <submittedName>
        <fullName evidence="1">Uncharacterized protein</fullName>
    </submittedName>
</protein>
<proteinExistence type="predicted"/>
<dbReference type="AlphaFoldDB" id="A0A9P6LT51"/>
<comment type="caution">
    <text evidence="1">The sequence shown here is derived from an EMBL/GenBank/DDBJ whole genome shotgun (WGS) entry which is preliminary data.</text>
</comment>
<gene>
    <name evidence="1" type="ORF">BGZ65_006351</name>
</gene>
<dbReference type="EMBL" id="JAAAHW010009449">
    <property type="protein sequence ID" value="KAF9940712.1"/>
    <property type="molecule type" value="Genomic_DNA"/>
</dbReference>
<organism evidence="1 2">
    <name type="scientific">Modicella reniformis</name>
    <dbReference type="NCBI Taxonomy" id="1440133"/>
    <lineage>
        <taxon>Eukaryota</taxon>
        <taxon>Fungi</taxon>
        <taxon>Fungi incertae sedis</taxon>
        <taxon>Mucoromycota</taxon>
        <taxon>Mortierellomycotina</taxon>
        <taxon>Mortierellomycetes</taxon>
        <taxon>Mortierellales</taxon>
        <taxon>Mortierellaceae</taxon>
        <taxon>Modicella</taxon>
    </lineage>
</organism>
<name>A0A9P6LT51_9FUNG</name>